<dbReference type="Proteomes" id="UP000184278">
    <property type="component" value="Unassembled WGS sequence"/>
</dbReference>
<reference evidence="2" key="1">
    <citation type="submission" date="2016-11" db="EMBL/GenBank/DDBJ databases">
        <authorList>
            <person name="Varghese N."/>
            <person name="Submissions S."/>
        </authorList>
    </citation>
    <scope>NUCLEOTIDE SEQUENCE [LARGE SCALE GENOMIC DNA]</scope>
    <source>
        <strain evidence="2">DSM 3071</strain>
    </source>
</reference>
<evidence type="ECO:0008006" key="3">
    <source>
        <dbReference type="Google" id="ProtNLM"/>
    </source>
</evidence>
<proteinExistence type="predicted"/>
<evidence type="ECO:0000313" key="2">
    <source>
        <dbReference type="Proteomes" id="UP000184278"/>
    </source>
</evidence>
<dbReference type="SUPFAM" id="SSF56601">
    <property type="entry name" value="beta-lactamase/transpeptidase-like"/>
    <property type="match status" value="1"/>
</dbReference>
<name>A0A1M5WAM4_BUTFI</name>
<dbReference type="STRING" id="1121131.SAMN02745229_00967"/>
<keyword evidence="2" id="KW-1185">Reference proteome</keyword>
<dbReference type="InterPro" id="IPR012338">
    <property type="entry name" value="Beta-lactam/transpept-like"/>
</dbReference>
<accession>A0A1M5WAM4</accession>
<organism evidence="1 2">
    <name type="scientific">Butyrivibrio fibrisolvens DSM 3071</name>
    <dbReference type="NCBI Taxonomy" id="1121131"/>
    <lineage>
        <taxon>Bacteria</taxon>
        <taxon>Bacillati</taxon>
        <taxon>Bacillota</taxon>
        <taxon>Clostridia</taxon>
        <taxon>Lachnospirales</taxon>
        <taxon>Lachnospiraceae</taxon>
        <taxon>Butyrivibrio</taxon>
    </lineage>
</organism>
<dbReference type="AlphaFoldDB" id="A0A1M5WAM4"/>
<dbReference type="EMBL" id="FQXK01000007">
    <property type="protein sequence ID" value="SHH84273.1"/>
    <property type="molecule type" value="Genomic_DNA"/>
</dbReference>
<protein>
    <recommendedName>
        <fullName evidence="3">Beta-lactamase</fullName>
    </recommendedName>
</protein>
<dbReference type="Gene3D" id="3.40.710.10">
    <property type="entry name" value="DD-peptidase/beta-lactamase superfamily"/>
    <property type="match status" value="1"/>
</dbReference>
<evidence type="ECO:0000313" key="1">
    <source>
        <dbReference type="EMBL" id="SHH84273.1"/>
    </source>
</evidence>
<gene>
    <name evidence="1" type="ORF">SAMN02745229_00967</name>
</gene>
<sequence length="158" mass="18085">MPLNLPERIAHGDSSKEDQFDFFMNKNPRKYEWYSDPRGCVTAGWGLCMSAKDMSVIGAMVLNDGLYNGNRIISEEYLKDMLSPHLKLGERFGFMNYGYLWYKPYDDKEVYAAIGDSGNIIYINKEKKVSVGVTGTFKPRIFDRVDFIEQKVLPAIDG</sequence>